<comment type="similarity">
    <text evidence="1">Belongs to the ATP-dependent AMP-binding enzyme family.</text>
</comment>
<comment type="caution">
    <text evidence="4">The sequence shown here is derived from an EMBL/GenBank/DDBJ whole genome shotgun (WGS) entry which is preliminary data.</text>
</comment>
<organism evidence="4 5">
    <name type="scientific">Algoriphagus namhaensis</name>
    <dbReference type="NCBI Taxonomy" id="915353"/>
    <lineage>
        <taxon>Bacteria</taxon>
        <taxon>Pseudomonadati</taxon>
        <taxon>Bacteroidota</taxon>
        <taxon>Cytophagia</taxon>
        <taxon>Cytophagales</taxon>
        <taxon>Cyclobacteriaceae</taxon>
        <taxon>Algoriphagus</taxon>
    </lineage>
</organism>
<evidence type="ECO:0000259" key="3">
    <source>
        <dbReference type="Pfam" id="PF00501"/>
    </source>
</evidence>
<dbReference type="Gene3D" id="3.40.50.12780">
    <property type="entry name" value="N-terminal domain of ligase-like"/>
    <property type="match status" value="1"/>
</dbReference>
<dbReference type="SUPFAM" id="SSF56801">
    <property type="entry name" value="Acetyl-CoA synthetase-like"/>
    <property type="match status" value="1"/>
</dbReference>
<dbReference type="Gene3D" id="3.30.300.30">
    <property type="match status" value="1"/>
</dbReference>
<dbReference type="EMBL" id="JBHRZS010000007">
    <property type="protein sequence ID" value="MFC3881819.1"/>
    <property type="molecule type" value="Genomic_DNA"/>
</dbReference>
<sequence length="357" mass="40193">MFQLRIEDKILQSVADFEACPELSEIWAQETIRFCLAWLKGEKTFSLQTSGSTGKPKVIRVSRQQMEASAQATRSFLGTGKNSRILNALNPEYIAGKMNLVRAMVWKCAILCESPSNHPIGKSGLEFRPTFVTLVPTQVIELLHRPQKKDSIKHLLIGGAPLSESLKKEIASSGIPAWQTYGMTETVSHIALARITQFPLRYHTLPRVEIGVSEEDALWVRCSMSNGEKIQTKDRVQLVSPTEFYWKGRLDFVINSGGIKLHPEELELKMESIIHEFFPDVEFFLASEKDEKLGEKLVILIEGPKIDSKINAVFFSKLKSALQKFEVPKELYSISQFSRTPSGKINRKATLAQLGLN</sequence>
<keyword evidence="5" id="KW-1185">Reference proteome</keyword>
<proteinExistence type="inferred from homology"/>
<dbReference type="InterPro" id="IPR045851">
    <property type="entry name" value="AMP-bd_C_sf"/>
</dbReference>
<evidence type="ECO:0000313" key="4">
    <source>
        <dbReference type="EMBL" id="MFC3881819.1"/>
    </source>
</evidence>
<evidence type="ECO:0000256" key="2">
    <source>
        <dbReference type="ARBA" id="ARBA00022598"/>
    </source>
</evidence>
<evidence type="ECO:0000256" key="1">
    <source>
        <dbReference type="ARBA" id="ARBA00006432"/>
    </source>
</evidence>
<feature type="domain" description="AMP-dependent synthetase/ligase" evidence="3">
    <location>
        <begin position="49"/>
        <end position="192"/>
    </location>
</feature>
<dbReference type="InterPro" id="IPR000873">
    <property type="entry name" value="AMP-dep_synth/lig_dom"/>
</dbReference>
<dbReference type="PANTHER" id="PTHR43201">
    <property type="entry name" value="ACYL-COA SYNTHETASE"/>
    <property type="match status" value="1"/>
</dbReference>
<dbReference type="Pfam" id="PF00501">
    <property type="entry name" value="AMP-binding"/>
    <property type="match status" value="1"/>
</dbReference>
<reference evidence="5" key="1">
    <citation type="journal article" date="2019" name="Int. J. Syst. Evol. Microbiol.">
        <title>The Global Catalogue of Microorganisms (GCM) 10K type strain sequencing project: providing services to taxonomists for standard genome sequencing and annotation.</title>
        <authorList>
            <consortium name="The Broad Institute Genomics Platform"/>
            <consortium name="The Broad Institute Genome Sequencing Center for Infectious Disease"/>
            <person name="Wu L."/>
            <person name="Ma J."/>
        </authorList>
    </citation>
    <scope>NUCLEOTIDE SEQUENCE [LARGE SCALE GENOMIC DNA]</scope>
    <source>
        <strain evidence="5">CCUG 60523</strain>
    </source>
</reference>
<dbReference type="Proteomes" id="UP001595805">
    <property type="component" value="Unassembled WGS sequence"/>
</dbReference>
<evidence type="ECO:0000313" key="5">
    <source>
        <dbReference type="Proteomes" id="UP001595805"/>
    </source>
</evidence>
<protein>
    <submittedName>
        <fullName evidence="4">AMP-binding protein</fullName>
    </submittedName>
</protein>
<dbReference type="PANTHER" id="PTHR43201:SF5">
    <property type="entry name" value="MEDIUM-CHAIN ACYL-COA LIGASE ACSF2, MITOCHONDRIAL"/>
    <property type="match status" value="1"/>
</dbReference>
<name>A0ABV8AYB2_9BACT</name>
<dbReference type="RefSeq" id="WP_377907169.1">
    <property type="nucleotide sequence ID" value="NZ_JBHRZS010000007.1"/>
</dbReference>
<keyword evidence="2" id="KW-0436">Ligase</keyword>
<accession>A0ABV8AYB2</accession>
<dbReference type="InterPro" id="IPR042099">
    <property type="entry name" value="ANL_N_sf"/>
</dbReference>
<gene>
    <name evidence="4" type="ORF">ACFOSV_16605</name>
</gene>